<comment type="subcellular location">
    <subcellularLocation>
        <location evidence="3">Membrane</location>
        <topology evidence="3">Lipid-anchor</topology>
        <topology evidence="3">GPI-anchor</topology>
    </subcellularLocation>
    <subcellularLocation>
        <location evidence="2">Secreted</location>
        <location evidence="2">Cell wall</location>
    </subcellularLocation>
</comment>
<keyword evidence="11" id="KW-0186">Copper</keyword>
<organism evidence="15 16">
    <name type="scientific">Babjeviella inositovora NRRL Y-12698</name>
    <dbReference type="NCBI Taxonomy" id="984486"/>
    <lineage>
        <taxon>Eukaryota</taxon>
        <taxon>Fungi</taxon>
        <taxon>Dikarya</taxon>
        <taxon>Ascomycota</taxon>
        <taxon>Saccharomycotina</taxon>
        <taxon>Pichiomycetes</taxon>
        <taxon>Serinales incertae sedis</taxon>
        <taxon>Babjeviella</taxon>
    </lineage>
</organism>
<keyword evidence="8" id="KW-0325">Glycoprotein</keyword>
<evidence type="ECO:0000256" key="11">
    <source>
        <dbReference type="ARBA" id="ARBA00023008"/>
    </source>
</evidence>
<feature type="non-terminal residue" evidence="15">
    <location>
        <position position="1"/>
    </location>
</feature>
<evidence type="ECO:0000256" key="8">
    <source>
        <dbReference type="ARBA" id="ARBA00022622"/>
    </source>
</evidence>
<feature type="non-terminal residue" evidence="15">
    <location>
        <position position="154"/>
    </location>
</feature>
<keyword evidence="10" id="KW-0560">Oxidoreductase</keyword>
<dbReference type="PANTHER" id="PTHR10003">
    <property type="entry name" value="SUPEROXIDE DISMUTASE CU-ZN -RELATED"/>
    <property type="match status" value="1"/>
</dbReference>
<evidence type="ECO:0000256" key="5">
    <source>
        <dbReference type="ARBA" id="ARBA00012682"/>
    </source>
</evidence>
<dbReference type="InterPro" id="IPR001424">
    <property type="entry name" value="SOD_Cu_Zn_dom"/>
</dbReference>
<evidence type="ECO:0000256" key="12">
    <source>
        <dbReference type="ARBA" id="ARBA00023026"/>
    </source>
</evidence>
<accession>A0A1E3QNA8</accession>
<dbReference type="GeneID" id="30149302"/>
<evidence type="ECO:0000256" key="1">
    <source>
        <dbReference type="ARBA" id="ARBA00001935"/>
    </source>
</evidence>
<dbReference type="AlphaFoldDB" id="A0A1E3QNA8"/>
<comment type="cofactor">
    <cofactor evidence="1">
        <name>Cu cation</name>
        <dbReference type="ChEBI" id="CHEBI:23378"/>
    </cofactor>
</comment>
<evidence type="ECO:0000313" key="16">
    <source>
        <dbReference type="Proteomes" id="UP000094336"/>
    </source>
</evidence>
<sequence>KAPVIKDKSTRGVVALADFPAGYDEKVLGVVKFTNPSGTVKVHVDMTGLPALGGPFYYHIHKDPMPDNGDCLATSTHFNPYDAPADCDSQKNDAYCQVGDLSGKHGWINTTCFAQDYDDKYLSLNPKSPSYIVGKSINFHFANNTRFACANINL</sequence>
<dbReference type="EMBL" id="KV454433">
    <property type="protein sequence ID" value="ODQ79175.1"/>
    <property type="molecule type" value="Genomic_DNA"/>
</dbReference>
<dbReference type="GO" id="GO:0098552">
    <property type="term" value="C:side of membrane"/>
    <property type="evidence" value="ECO:0007669"/>
    <property type="project" value="UniProtKB-KW"/>
</dbReference>
<name>A0A1E3QNA8_9ASCO</name>
<comment type="similarity">
    <text evidence="4">Belongs to the Cu-Zn superoxide dismutase family.</text>
</comment>
<evidence type="ECO:0000256" key="6">
    <source>
        <dbReference type="ARBA" id="ARBA00022512"/>
    </source>
</evidence>
<evidence type="ECO:0000256" key="10">
    <source>
        <dbReference type="ARBA" id="ARBA00023002"/>
    </source>
</evidence>
<dbReference type="OrthoDB" id="159229at2759"/>
<keyword evidence="9" id="KW-0049">Antioxidant</keyword>
<dbReference type="GO" id="GO:0004784">
    <property type="term" value="F:superoxide dismutase activity"/>
    <property type="evidence" value="ECO:0007669"/>
    <property type="project" value="UniProtKB-EC"/>
</dbReference>
<dbReference type="STRING" id="984486.A0A1E3QNA8"/>
<dbReference type="GO" id="GO:0005576">
    <property type="term" value="C:extracellular region"/>
    <property type="evidence" value="ECO:0007669"/>
    <property type="project" value="UniProtKB-ARBA"/>
</dbReference>
<evidence type="ECO:0000313" key="15">
    <source>
        <dbReference type="EMBL" id="ODQ79175.1"/>
    </source>
</evidence>
<dbReference type="GO" id="GO:0005507">
    <property type="term" value="F:copper ion binding"/>
    <property type="evidence" value="ECO:0007669"/>
    <property type="project" value="InterPro"/>
</dbReference>
<keyword evidence="16" id="KW-1185">Reference proteome</keyword>
<dbReference type="InterPro" id="IPR024134">
    <property type="entry name" value="SOD_Cu/Zn_/chaperone"/>
</dbReference>
<dbReference type="Proteomes" id="UP000094336">
    <property type="component" value="Unassembled WGS sequence"/>
</dbReference>
<dbReference type="RefSeq" id="XP_018984503.1">
    <property type="nucleotide sequence ID" value="XM_019131449.1"/>
</dbReference>
<keyword evidence="8" id="KW-0472">Membrane</keyword>
<evidence type="ECO:0000256" key="9">
    <source>
        <dbReference type="ARBA" id="ARBA00022862"/>
    </source>
</evidence>
<feature type="domain" description="Superoxide dismutase copper/zinc binding" evidence="14">
    <location>
        <begin position="28"/>
        <end position="140"/>
    </location>
</feature>
<evidence type="ECO:0000256" key="2">
    <source>
        <dbReference type="ARBA" id="ARBA00004191"/>
    </source>
</evidence>
<keyword evidence="7" id="KW-0964">Secreted</keyword>
<evidence type="ECO:0000256" key="4">
    <source>
        <dbReference type="ARBA" id="ARBA00010457"/>
    </source>
</evidence>
<proteinExistence type="inferred from homology"/>
<keyword evidence="8" id="KW-0449">Lipoprotein</keyword>
<gene>
    <name evidence="15" type="ORF">BABINDRAFT_29462</name>
</gene>
<dbReference type="Gene3D" id="2.60.40.200">
    <property type="entry name" value="Superoxide dismutase, copper/zinc binding domain"/>
    <property type="match status" value="1"/>
</dbReference>
<dbReference type="FunFam" id="2.60.40.200:FF:000007">
    <property type="entry name" value="Cell surface Cu-only superoxide dismutase 5"/>
    <property type="match status" value="1"/>
</dbReference>
<keyword evidence="12" id="KW-0843">Virulence</keyword>
<keyword evidence="8" id="KW-0336">GPI-anchor</keyword>
<evidence type="ECO:0000256" key="13">
    <source>
        <dbReference type="ARBA" id="ARBA00049204"/>
    </source>
</evidence>
<evidence type="ECO:0000256" key="7">
    <source>
        <dbReference type="ARBA" id="ARBA00022525"/>
    </source>
</evidence>
<evidence type="ECO:0000256" key="3">
    <source>
        <dbReference type="ARBA" id="ARBA00004589"/>
    </source>
</evidence>
<keyword evidence="6" id="KW-0134">Cell wall</keyword>
<evidence type="ECO:0000259" key="14">
    <source>
        <dbReference type="Pfam" id="PF00080"/>
    </source>
</evidence>
<comment type="catalytic activity">
    <reaction evidence="13">
        <text>2 superoxide + 2 H(+) = H2O2 + O2</text>
        <dbReference type="Rhea" id="RHEA:20696"/>
        <dbReference type="ChEBI" id="CHEBI:15378"/>
        <dbReference type="ChEBI" id="CHEBI:15379"/>
        <dbReference type="ChEBI" id="CHEBI:16240"/>
        <dbReference type="ChEBI" id="CHEBI:18421"/>
        <dbReference type="EC" id="1.15.1.1"/>
    </reaction>
</comment>
<dbReference type="InterPro" id="IPR036423">
    <property type="entry name" value="SOD-like_Cu/Zn_dom_sf"/>
</dbReference>
<dbReference type="Pfam" id="PF00080">
    <property type="entry name" value="Sod_Cu"/>
    <property type="match status" value="1"/>
</dbReference>
<protein>
    <recommendedName>
        <fullName evidence="5">superoxide dismutase</fullName>
        <ecNumber evidence="5">1.15.1.1</ecNumber>
    </recommendedName>
</protein>
<reference evidence="16" key="1">
    <citation type="submission" date="2016-05" db="EMBL/GenBank/DDBJ databases">
        <title>Comparative genomics of biotechnologically important yeasts.</title>
        <authorList>
            <consortium name="DOE Joint Genome Institute"/>
            <person name="Riley R."/>
            <person name="Haridas S."/>
            <person name="Wolfe K.H."/>
            <person name="Lopes M.R."/>
            <person name="Hittinger C.T."/>
            <person name="Goker M."/>
            <person name="Salamov A."/>
            <person name="Wisecaver J."/>
            <person name="Long T.M."/>
            <person name="Aerts A.L."/>
            <person name="Barry K."/>
            <person name="Choi C."/>
            <person name="Clum A."/>
            <person name="Coughlan A.Y."/>
            <person name="Deshpande S."/>
            <person name="Douglass A.P."/>
            <person name="Hanson S.J."/>
            <person name="Klenk H.-P."/>
            <person name="Labutti K."/>
            <person name="Lapidus A."/>
            <person name="Lindquist E."/>
            <person name="Lipzen A."/>
            <person name="Meier-Kolthoff J.P."/>
            <person name="Ohm R.A."/>
            <person name="Otillar R.P."/>
            <person name="Pangilinan J."/>
            <person name="Peng Y."/>
            <person name="Rokas A."/>
            <person name="Rosa C.A."/>
            <person name="Scheuner C."/>
            <person name="Sibirny A.A."/>
            <person name="Slot J.C."/>
            <person name="Stielow J.B."/>
            <person name="Sun H."/>
            <person name="Kurtzman C.P."/>
            <person name="Blackwell M."/>
            <person name="Grigoriev I.V."/>
            <person name="Jeffries T.W."/>
        </authorList>
    </citation>
    <scope>NUCLEOTIDE SEQUENCE [LARGE SCALE GENOMIC DNA]</scope>
    <source>
        <strain evidence="16">NRRL Y-12698</strain>
    </source>
</reference>
<dbReference type="SUPFAM" id="SSF49329">
    <property type="entry name" value="Cu,Zn superoxide dismutase-like"/>
    <property type="match status" value="1"/>
</dbReference>
<dbReference type="EC" id="1.15.1.1" evidence="5"/>